<evidence type="ECO:0000256" key="2">
    <source>
        <dbReference type="SAM" id="MobiDB-lite"/>
    </source>
</evidence>
<dbReference type="Gene3D" id="2.160.20.10">
    <property type="entry name" value="Single-stranded right-handed beta-helix, Pectin lyase-like"/>
    <property type="match status" value="3"/>
</dbReference>
<gene>
    <name evidence="4" type="ORF">HAND1043_LOCUS24049</name>
</gene>
<dbReference type="SUPFAM" id="SSF51126">
    <property type="entry name" value="Pectin lyase-like"/>
    <property type="match status" value="3"/>
</dbReference>
<dbReference type="InterPro" id="IPR051550">
    <property type="entry name" value="SCF-Subunits/Alg-Epimerases"/>
</dbReference>
<evidence type="ECO:0000313" key="4">
    <source>
        <dbReference type="EMBL" id="CAD8757535.1"/>
    </source>
</evidence>
<name>A0A6T8PMK4_HEMAN</name>
<evidence type="ECO:0000259" key="3">
    <source>
        <dbReference type="Pfam" id="PF13229"/>
    </source>
</evidence>
<organism evidence="4">
    <name type="scientific">Hemiselmis andersenii</name>
    <name type="common">Cryptophyte alga</name>
    <dbReference type="NCBI Taxonomy" id="464988"/>
    <lineage>
        <taxon>Eukaryota</taxon>
        <taxon>Cryptophyceae</taxon>
        <taxon>Cryptomonadales</taxon>
        <taxon>Hemiselmidaceae</taxon>
        <taxon>Hemiselmis</taxon>
    </lineage>
</organism>
<dbReference type="EMBL" id="HBFK01039621">
    <property type="protein sequence ID" value="CAD8757535.1"/>
    <property type="molecule type" value="Transcribed_RNA"/>
</dbReference>
<dbReference type="Pfam" id="PF13229">
    <property type="entry name" value="Beta_helix"/>
    <property type="match status" value="2"/>
</dbReference>
<evidence type="ECO:0000256" key="1">
    <source>
        <dbReference type="ARBA" id="ARBA00022737"/>
    </source>
</evidence>
<feature type="region of interest" description="Disordered" evidence="2">
    <location>
        <begin position="742"/>
        <end position="783"/>
    </location>
</feature>
<accession>A0A6T8PMK4</accession>
<dbReference type="PANTHER" id="PTHR22990:SF15">
    <property type="entry name" value="F-BOX ONLY PROTEIN 10"/>
    <property type="match status" value="1"/>
</dbReference>
<dbReference type="InterPro" id="IPR011050">
    <property type="entry name" value="Pectin_lyase_fold/virulence"/>
</dbReference>
<dbReference type="PANTHER" id="PTHR22990">
    <property type="entry name" value="F-BOX ONLY PROTEIN"/>
    <property type="match status" value="1"/>
</dbReference>
<feature type="domain" description="Right handed beta helix" evidence="3">
    <location>
        <begin position="160"/>
        <end position="308"/>
    </location>
</feature>
<keyword evidence="1" id="KW-0677">Repeat</keyword>
<feature type="compositionally biased region" description="Polar residues" evidence="2">
    <location>
        <begin position="763"/>
        <end position="774"/>
    </location>
</feature>
<protein>
    <recommendedName>
        <fullName evidence="3">Right handed beta helix domain-containing protein</fullName>
    </recommendedName>
</protein>
<dbReference type="AlphaFoldDB" id="A0A6T8PMK4"/>
<reference evidence="4" key="1">
    <citation type="submission" date="2021-01" db="EMBL/GenBank/DDBJ databases">
        <authorList>
            <person name="Corre E."/>
            <person name="Pelletier E."/>
            <person name="Niang G."/>
            <person name="Scheremetjew M."/>
            <person name="Finn R."/>
            <person name="Kale V."/>
            <person name="Holt S."/>
            <person name="Cochrane G."/>
            <person name="Meng A."/>
            <person name="Brown T."/>
            <person name="Cohen L."/>
        </authorList>
    </citation>
    <scope>NUCLEOTIDE SEQUENCE</scope>
    <source>
        <strain evidence="4">CCMP441</strain>
    </source>
</reference>
<feature type="domain" description="Right handed beta helix" evidence="3">
    <location>
        <begin position="491"/>
        <end position="635"/>
    </location>
</feature>
<dbReference type="InterPro" id="IPR012334">
    <property type="entry name" value="Pectin_lyas_fold"/>
</dbReference>
<dbReference type="SMART" id="SM00710">
    <property type="entry name" value="PbH1"/>
    <property type="match status" value="12"/>
</dbReference>
<proteinExistence type="predicted"/>
<dbReference type="InterPro" id="IPR039448">
    <property type="entry name" value="Beta_helix"/>
</dbReference>
<sequence length="783" mass="83075">MRPPPLLHVPVSGDSPHTTKICSPIHITGQQNHVHLDAVPRIHVASCTDSFASLAEALGHAADHDVVRLAPGVYSESEVLRIDRVGIVVKLDRDSPGFEDGPGQTATIEMKGGHECSVICSAKGVHVSGIQFRSLRARDVECVTEGGPTVPVTVCLVVEAGDVIVEDCSFSNKTGYGLKVTGSAAPTFKSCTFTSCCEAGAWFGGMSKATFTRNIVRKNHGFGLVVSEHASGDFSDNNILENRRCAVMCGGDSTPCLDMNNISDGQQGGVWVQDRSKCVLRHNRLFNNRKAALQVSANSDPMVIGNKFFDGKGGGLVVHEQAMGTFLRNSMSNNQHAGVGIMDEARPIFVGNVITGNRSGGIVLAGKCGPVFFDDVISGNSFAAVGVKEHAKPLFQRVVIKGNQGYGVLMQGYATGFFDESTIEDNQKSGVCLTGHAEMRMDFSSIGSGGNTSLQKVGLTMYDNTRLHLSESKLLDHKGGNLVMRDKSEGSLWSNTLLDAEGAGLVVQGQSSVVLYGNVLRDCKVSNAVFLDCSQVVARGNTFSNSRGAGMILMDSCTASVAHNSILSNGECGLRCVGQASLQAYCNRIAHGQYWGVSLEESCQAYLDTNLIHGNGSAALHLSATSECHVSHNTFLKGPSDCQAIEAIGDVRGLFEENAVQGWDAMSEGATPPENMDVISTINVTDEEAADVAKAAVDVLALAASAITRRVVVEAPSDEVCVGVPLGQTWASLEREWEAVQEQRERRPKPSELSVWEHGLAESSPNTTSVSAVSEGQGGAQVE</sequence>
<dbReference type="InterPro" id="IPR006626">
    <property type="entry name" value="PbH1"/>
</dbReference>